<feature type="non-terminal residue" evidence="2">
    <location>
        <position position="152"/>
    </location>
</feature>
<evidence type="ECO:0000313" key="2">
    <source>
        <dbReference type="EMBL" id="JAT57092.1"/>
    </source>
</evidence>
<dbReference type="EMBL" id="GDJX01010844">
    <property type="protein sequence ID" value="JAT57092.1"/>
    <property type="molecule type" value="Transcribed_RNA"/>
</dbReference>
<reference evidence="2" key="1">
    <citation type="submission" date="2015-07" db="EMBL/GenBank/DDBJ databases">
        <title>Transcriptome Assembly of Anthurium amnicola.</title>
        <authorList>
            <person name="Suzuki J."/>
        </authorList>
    </citation>
    <scope>NUCLEOTIDE SEQUENCE</scope>
</reference>
<feature type="non-terminal residue" evidence="2">
    <location>
        <position position="1"/>
    </location>
</feature>
<accession>A0A1D1YR53</accession>
<dbReference type="AlphaFoldDB" id="A0A1D1YR53"/>
<protein>
    <submittedName>
        <fullName evidence="2">Uncharacterized protein</fullName>
    </submittedName>
</protein>
<sequence length="152" mass="15743">FVDTSGGGLVPLVEVPGADELPVAVGLGEALAGVAGAPPVDGQAGEVVVPEAGVLRPHARVDDADDDVGGRGGGFPEALPGHQAEEPRGVGGVETEQLVWARPQEPVEMWEGPRVAVGELGGETGDDGLVHVEQTRGSPFAIFRIFFFFFFF</sequence>
<evidence type="ECO:0000256" key="1">
    <source>
        <dbReference type="SAM" id="MobiDB-lite"/>
    </source>
</evidence>
<feature type="region of interest" description="Disordered" evidence="1">
    <location>
        <begin position="55"/>
        <end position="92"/>
    </location>
</feature>
<organism evidence="2">
    <name type="scientific">Anthurium amnicola</name>
    <dbReference type="NCBI Taxonomy" id="1678845"/>
    <lineage>
        <taxon>Eukaryota</taxon>
        <taxon>Viridiplantae</taxon>
        <taxon>Streptophyta</taxon>
        <taxon>Embryophyta</taxon>
        <taxon>Tracheophyta</taxon>
        <taxon>Spermatophyta</taxon>
        <taxon>Magnoliopsida</taxon>
        <taxon>Liliopsida</taxon>
        <taxon>Araceae</taxon>
        <taxon>Pothoideae</taxon>
        <taxon>Potheae</taxon>
        <taxon>Anthurium</taxon>
    </lineage>
</organism>
<name>A0A1D1YR53_9ARAE</name>
<gene>
    <name evidence="2" type="ORF">g.114633</name>
</gene>
<proteinExistence type="predicted"/>